<dbReference type="EMBL" id="WUMV01000002">
    <property type="protein sequence ID" value="MXN64402.1"/>
    <property type="molecule type" value="Genomic_DNA"/>
</dbReference>
<dbReference type="PANTHER" id="PTHR43364">
    <property type="entry name" value="NADH-SPECIFIC METHYLGLYOXAL REDUCTASE-RELATED"/>
    <property type="match status" value="1"/>
</dbReference>
<dbReference type="RefSeq" id="WP_160774628.1">
    <property type="nucleotide sequence ID" value="NZ_WUMV01000002.1"/>
</dbReference>
<dbReference type="InterPro" id="IPR036812">
    <property type="entry name" value="NAD(P)_OxRdtase_dom_sf"/>
</dbReference>
<comment type="caution">
    <text evidence="4">The sequence shown here is derived from an EMBL/GenBank/DDBJ whole genome shotgun (WGS) entry which is preliminary data.</text>
</comment>
<dbReference type="AlphaFoldDB" id="A0A7X3LSQ2"/>
<keyword evidence="5" id="KW-1185">Reference proteome</keyword>
<accession>A0A7X3LSQ2</accession>
<evidence type="ECO:0000313" key="5">
    <source>
        <dbReference type="Proteomes" id="UP000433101"/>
    </source>
</evidence>
<dbReference type="InterPro" id="IPR023210">
    <property type="entry name" value="NADP_OxRdtase_dom"/>
</dbReference>
<evidence type="ECO:0000259" key="3">
    <source>
        <dbReference type="Pfam" id="PF00248"/>
    </source>
</evidence>
<dbReference type="PANTHER" id="PTHR43364:SF4">
    <property type="entry name" value="NAD(P)-LINKED OXIDOREDUCTASE SUPERFAMILY PROTEIN"/>
    <property type="match status" value="1"/>
</dbReference>
<proteinExistence type="predicted"/>
<evidence type="ECO:0000256" key="2">
    <source>
        <dbReference type="SAM" id="MobiDB-lite"/>
    </source>
</evidence>
<reference evidence="4 5" key="1">
    <citation type="submission" date="2019-12" db="EMBL/GenBank/DDBJ databases">
        <authorList>
            <person name="Li M."/>
        </authorList>
    </citation>
    <scope>NUCLEOTIDE SEQUENCE [LARGE SCALE GENOMIC DNA]</scope>
    <source>
        <strain evidence="4 5">GBMRC 2046</strain>
    </source>
</reference>
<feature type="domain" description="NADP-dependent oxidoreductase" evidence="3">
    <location>
        <begin position="19"/>
        <end position="303"/>
    </location>
</feature>
<dbReference type="GO" id="GO:0005829">
    <property type="term" value="C:cytosol"/>
    <property type="evidence" value="ECO:0007669"/>
    <property type="project" value="TreeGrafter"/>
</dbReference>
<name>A0A7X3LSQ2_9HYPH</name>
<keyword evidence="1" id="KW-0560">Oxidoreductase</keyword>
<evidence type="ECO:0000256" key="1">
    <source>
        <dbReference type="ARBA" id="ARBA00023002"/>
    </source>
</evidence>
<dbReference type="Pfam" id="PF00248">
    <property type="entry name" value="Aldo_ket_red"/>
    <property type="match status" value="1"/>
</dbReference>
<dbReference type="Gene3D" id="3.20.20.100">
    <property type="entry name" value="NADP-dependent oxidoreductase domain"/>
    <property type="match status" value="1"/>
</dbReference>
<dbReference type="Proteomes" id="UP000433101">
    <property type="component" value="Unassembled WGS sequence"/>
</dbReference>
<sequence length="342" mass="37343">MAKLERRRLFESGPEVSNLCLGTMMFGDQTDEAESARILDAYFEAGGNFIDTADTYAKGESEKILGRLLKGRSGDCFLATKVGNPVPEIADDGGLAPERILRAADLSLERLDRTTIDLYYLHLDDDRVPLDEIISTLGRLIGEGKVRHWGFSNFRPWKIAEMIRICDKLGVARPVAAQPYYHMLNRVVETDYIPACRHFGIGIVSYSPLARGVLTGKYRGGAPEGSRGARGDARILETEFFPRTIELANQAADHAEQSGRSPVALALNWVLANDAVSSVLIGPRTLSQVEAYISAVNTDYTAADEEFLSGLCATGHTPVPGHNDPRYPIDGRRTPFGSKAGG</sequence>
<protein>
    <submittedName>
        <fullName evidence="4">Aldo/keto reductase</fullName>
    </submittedName>
</protein>
<dbReference type="InterPro" id="IPR050523">
    <property type="entry name" value="AKR_Detox_Biosynth"/>
</dbReference>
<dbReference type="GO" id="GO:0016491">
    <property type="term" value="F:oxidoreductase activity"/>
    <property type="evidence" value="ECO:0007669"/>
    <property type="project" value="UniProtKB-KW"/>
</dbReference>
<feature type="compositionally biased region" description="Basic and acidic residues" evidence="2">
    <location>
        <begin position="323"/>
        <end position="333"/>
    </location>
</feature>
<feature type="region of interest" description="Disordered" evidence="2">
    <location>
        <begin position="317"/>
        <end position="342"/>
    </location>
</feature>
<dbReference type="SUPFAM" id="SSF51430">
    <property type="entry name" value="NAD(P)-linked oxidoreductase"/>
    <property type="match status" value="1"/>
</dbReference>
<gene>
    <name evidence="4" type="ORF">GR183_05755</name>
</gene>
<evidence type="ECO:0000313" key="4">
    <source>
        <dbReference type="EMBL" id="MXN64402.1"/>
    </source>
</evidence>
<organism evidence="4 5">
    <name type="scientific">Stappia sediminis</name>
    <dbReference type="NCBI Taxonomy" id="2692190"/>
    <lineage>
        <taxon>Bacteria</taxon>
        <taxon>Pseudomonadati</taxon>
        <taxon>Pseudomonadota</taxon>
        <taxon>Alphaproteobacteria</taxon>
        <taxon>Hyphomicrobiales</taxon>
        <taxon>Stappiaceae</taxon>
        <taxon>Stappia</taxon>
    </lineage>
</organism>